<comment type="caution">
    <text evidence="1">The sequence shown here is derived from an EMBL/GenBank/DDBJ whole genome shotgun (WGS) entry which is preliminary data.</text>
</comment>
<protein>
    <submittedName>
        <fullName evidence="1">Uncharacterized protein</fullName>
    </submittedName>
</protein>
<sequence>MLFVDNETIRYKAPAVRTTGSVRYAPSFLMRLADVRVVGYAPRIIGDDESGFLVLISAQRVVNYFNLDTVGTVELDKLKRVFGYNLADDIPAVFWEEANWQSFILFPKALAGQPLFQSWSWFSLRGFLKNFGRHLSLDNPMWERPTNAVSEYLAATRH</sequence>
<evidence type="ECO:0000313" key="1">
    <source>
        <dbReference type="EMBL" id="GAA4369482.1"/>
    </source>
</evidence>
<proteinExistence type="predicted"/>
<organism evidence="1 2">
    <name type="scientific">Hymenobacter saemangeumensis</name>
    <dbReference type="NCBI Taxonomy" id="1084522"/>
    <lineage>
        <taxon>Bacteria</taxon>
        <taxon>Pseudomonadati</taxon>
        <taxon>Bacteroidota</taxon>
        <taxon>Cytophagia</taxon>
        <taxon>Cytophagales</taxon>
        <taxon>Hymenobacteraceae</taxon>
        <taxon>Hymenobacter</taxon>
    </lineage>
</organism>
<dbReference type="Proteomes" id="UP001501153">
    <property type="component" value="Unassembled WGS sequence"/>
</dbReference>
<evidence type="ECO:0000313" key="2">
    <source>
        <dbReference type="Proteomes" id="UP001501153"/>
    </source>
</evidence>
<reference evidence="2" key="1">
    <citation type="journal article" date="2019" name="Int. J. Syst. Evol. Microbiol.">
        <title>The Global Catalogue of Microorganisms (GCM) 10K type strain sequencing project: providing services to taxonomists for standard genome sequencing and annotation.</title>
        <authorList>
            <consortium name="The Broad Institute Genomics Platform"/>
            <consortium name="The Broad Institute Genome Sequencing Center for Infectious Disease"/>
            <person name="Wu L."/>
            <person name="Ma J."/>
        </authorList>
    </citation>
    <scope>NUCLEOTIDE SEQUENCE [LARGE SCALE GENOMIC DNA]</scope>
    <source>
        <strain evidence="2">JCM 17923</strain>
    </source>
</reference>
<gene>
    <name evidence="1" type="ORF">GCM10023185_43140</name>
</gene>
<keyword evidence="2" id="KW-1185">Reference proteome</keyword>
<accession>A0ABP8IRW8</accession>
<name>A0ABP8IRW8_9BACT</name>
<dbReference type="EMBL" id="BAABGZ010000081">
    <property type="protein sequence ID" value="GAA4369482.1"/>
    <property type="molecule type" value="Genomic_DNA"/>
</dbReference>
<dbReference type="RefSeq" id="WP_345238233.1">
    <property type="nucleotide sequence ID" value="NZ_BAABGZ010000081.1"/>
</dbReference>